<name>A0AA40FH01_9HYME</name>
<proteinExistence type="predicted"/>
<keyword evidence="2" id="KW-1185">Reference proteome</keyword>
<dbReference type="EMBL" id="JAHYIQ010000040">
    <property type="protein sequence ID" value="KAK1118880.1"/>
    <property type="molecule type" value="Genomic_DNA"/>
</dbReference>
<sequence>MERRRRLYKNLKIESALKKMGVSPKEMLPPSAVLPLLTNEEIYGLFSTVHFLPLEIFDDEEYDCRTAEDWINLGVIDGKHYPLPATVFVPRFRSEDEMFSLEDNQLNNLFTWTNAAISHYNHERKLWSVLTLDGRKRKFEIPRIYIRFFAEDPRNYVKRLKVAIEHRRTAEASIKY</sequence>
<reference evidence="1" key="1">
    <citation type="submission" date="2021-10" db="EMBL/GenBank/DDBJ databases">
        <title>Melipona bicolor Genome sequencing and assembly.</title>
        <authorList>
            <person name="Araujo N.S."/>
            <person name="Arias M.C."/>
        </authorList>
    </citation>
    <scope>NUCLEOTIDE SEQUENCE</scope>
    <source>
        <strain evidence="1">USP_2M_L1-L4_2017</strain>
        <tissue evidence="1">Whole body</tissue>
    </source>
</reference>
<accession>A0AA40FH01</accession>
<dbReference type="Proteomes" id="UP001177670">
    <property type="component" value="Unassembled WGS sequence"/>
</dbReference>
<gene>
    <name evidence="1" type="ORF">K0M31_014650</name>
</gene>
<organism evidence="1 2">
    <name type="scientific">Melipona bicolor</name>
    <dbReference type="NCBI Taxonomy" id="60889"/>
    <lineage>
        <taxon>Eukaryota</taxon>
        <taxon>Metazoa</taxon>
        <taxon>Ecdysozoa</taxon>
        <taxon>Arthropoda</taxon>
        <taxon>Hexapoda</taxon>
        <taxon>Insecta</taxon>
        <taxon>Pterygota</taxon>
        <taxon>Neoptera</taxon>
        <taxon>Endopterygota</taxon>
        <taxon>Hymenoptera</taxon>
        <taxon>Apocrita</taxon>
        <taxon>Aculeata</taxon>
        <taxon>Apoidea</taxon>
        <taxon>Anthophila</taxon>
        <taxon>Apidae</taxon>
        <taxon>Melipona</taxon>
    </lineage>
</organism>
<evidence type="ECO:0000313" key="2">
    <source>
        <dbReference type="Proteomes" id="UP001177670"/>
    </source>
</evidence>
<protein>
    <submittedName>
        <fullName evidence="1">Uncharacterized protein</fullName>
    </submittedName>
</protein>
<dbReference type="AlphaFoldDB" id="A0AA40FH01"/>
<evidence type="ECO:0000313" key="1">
    <source>
        <dbReference type="EMBL" id="KAK1118880.1"/>
    </source>
</evidence>
<comment type="caution">
    <text evidence="1">The sequence shown here is derived from an EMBL/GenBank/DDBJ whole genome shotgun (WGS) entry which is preliminary data.</text>
</comment>